<dbReference type="InterPro" id="IPR056125">
    <property type="entry name" value="DUF7708"/>
</dbReference>
<feature type="domain" description="Nephrocystin 3-like N-terminal" evidence="3">
    <location>
        <begin position="297"/>
        <end position="362"/>
    </location>
</feature>
<evidence type="ECO:0008006" key="6">
    <source>
        <dbReference type="Google" id="ProtNLM"/>
    </source>
</evidence>
<dbReference type="AlphaFoldDB" id="A0A6A6H9R9"/>
<evidence type="ECO:0000313" key="5">
    <source>
        <dbReference type="Proteomes" id="UP000800092"/>
    </source>
</evidence>
<dbReference type="Pfam" id="PF24883">
    <property type="entry name" value="NPHP3_N"/>
    <property type="match status" value="2"/>
</dbReference>
<sequence length="870" mass="97678">MSNMRPLCSSRSGNLWDRAADSLTDQERHDIDVYRSDKLEVLSDLKRWTYRGKNGRTVVLRDVFNKIVKWIDIFKQIGDTAVQYDPVHAALPWAGIRFVLQIAINDHRKFADVIENLAWIGELVCHNTVVENLYLGHPSEAASELERALLELYTRILTYLAQAKHYPEEDSTGRLLESAVLPESEFPTYLRTIRIAQISVTECSALVARNASKRVEILKWLSPQPYSEHHEQAKSGVLSGTGQWLLLDPIFRKWKKESASSIVWLHGIPGSGKSKLVVRPGEPLLKPSVDLYKRREATGFASSSLRIDESCDLIIKLTEQYSLTTLVIDALDECDPGKRRDLLEALEKILKESFGLVKIFVSTCDDYDIVFRLRGYPNLDISSNRNSDDIAAFVRHQTEQLVEDGDLLQHSGAQLDMKQTITEKVIKGASGMFRWASLQLQHLCSIDIDTDIRNHLGRLPPELGALYDEIYTIISAEDPCSSEPLSLVFRDQVLKICQNFVIFDAQLDTFRLAHLSVREYLEKRQDYGSVAGHARMAKTCLWDLVARSPDAATQRFLSKNGFCQSRGLNETEILSEYISLFWPEHCLLAEDERRDGSLGTLLRYFLSDEGGITCPLGIWRTGLIEHTAAHQNTDHNLVYELDVTKVISFSAFDVSCLISCVFDFVEILQGIGSTSKNLASVKNIFGQSLLEVAIEHASINSLIFLSSHQNRGMVINEQVLLAAANRDTSAVAIMEAILDRRTHGVQNIDLERVLEAAARSFHCGAGLMDLLVARGSDEIRITEDVLVAAAGNQECGLEILEPLFRQYINEVQITERILKAAVGNVGPCGFHVTELLLKLRRNEVHITEQILETAAGNPHWGMKATELLLS</sequence>
<reference evidence="4" key="1">
    <citation type="journal article" date="2020" name="Stud. Mycol.">
        <title>101 Dothideomycetes genomes: a test case for predicting lifestyles and emergence of pathogens.</title>
        <authorList>
            <person name="Haridas S."/>
            <person name="Albert R."/>
            <person name="Binder M."/>
            <person name="Bloem J."/>
            <person name="Labutti K."/>
            <person name="Salamov A."/>
            <person name="Andreopoulos B."/>
            <person name="Baker S."/>
            <person name="Barry K."/>
            <person name="Bills G."/>
            <person name="Bluhm B."/>
            <person name="Cannon C."/>
            <person name="Castanera R."/>
            <person name="Culley D."/>
            <person name="Daum C."/>
            <person name="Ezra D."/>
            <person name="Gonzalez J."/>
            <person name="Henrissat B."/>
            <person name="Kuo A."/>
            <person name="Liang C."/>
            <person name="Lipzen A."/>
            <person name="Lutzoni F."/>
            <person name="Magnuson J."/>
            <person name="Mondo S."/>
            <person name="Nolan M."/>
            <person name="Ohm R."/>
            <person name="Pangilinan J."/>
            <person name="Park H.-J."/>
            <person name="Ramirez L."/>
            <person name="Alfaro M."/>
            <person name="Sun H."/>
            <person name="Tritt A."/>
            <person name="Yoshinaga Y."/>
            <person name="Zwiers L.-H."/>
            <person name="Turgeon B."/>
            <person name="Goodwin S."/>
            <person name="Spatafora J."/>
            <person name="Crous P."/>
            <person name="Grigoriev I."/>
        </authorList>
    </citation>
    <scope>NUCLEOTIDE SEQUENCE</scope>
    <source>
        <strain evidence="4">Tuck. ex Michener</strain>
    </source>
</reference>
<dbReference type="Pfam" id="PF23397">
    <property type="entry name" value="DUF7104"/>
    <property type="match status" value="3"/>
</dbReference>
<dbReference type="EMBL" id="ML991800">
    <property type="protein sequence ID" value="KAF2234273.1"/>
    <property type="molecule type" value="Genomic_DNA"/>
</dbReference>
<keyword evidence="1" id="KW-0677">Repeat</keyword>
<keyword evidence="5" id="KW-1185">Reference proteome</keyword>
<dbReference type="PANTHER" id="PTHR10039">
    <property type="entry name" value="AMELOGENIN"/>
    <property type="match status" value="1"/>
</dbReference>
<dbReference type="InterPro" id="IPR056884">
    <property type="entry name" value="NPHP3-like_N"/>
</dbReference>
<dbReference type="PANTHER" id="PTHR10039:SF16">
    <property type="entry name" value="GPI INOSITOL-DEACYLASE"/>
    <property type="match status" value="1"/>
</dbReference>
<accession>A0A6A6H9R9</accession>
<protein>
    <recommendedName>
        <fullName evidence="6">NWD NACHT-NTPase N-terminal domain-containing protein</fullName>
    </recommendedName>
</protein>
<evidence type="ECO:0000259" key="2">
    <source>
        <dbReference type="Pfam" id="PF24809"/>
    </source>
</evidence>
<dbReference type="OrthoDB" id="7464126at2759"/>
<feature type="domain" description="Nephrocystin 3-like N-terminal" evidence="3">
    <location>
        <begin position="240"/>
        <end position="277"/>
    </location>
</feature>
<evidence type="ECO:0000313" key="4">
    <source>
        <dbReference type="EMBL" id="KAF2234273.1"/>
    </source>
</evidence>
<dbReference type="InterPro" id="IPR055530">
    <property type="entry name" value="DUF7104"/>
</dbReference>
<organism evidence="4 5">
    <name type="scientific">Viridothelium virens</name>
    <name type="common">Speckled blister lichen</name>
    <name type="synonym">Trypethelium virens</name>
    <dbReference type="NCBI Taxonomy" id="1048519"/>
    <lineage>
        <taxon>Eukaryota</taxon>
        <taxon>Fungi</taxon>
        <taxon>Dikarya</taxon>
        <taxon>Ascomycota</taxon>
        <taxon>Pezizomycotina</taxon>
        <taxon>Dothideomycetes</taxon>
        <taxon>Dothideomycetes incertae sedis</taxon>
        <taxon>Trypetheliales</taxon>
        <taxon>Trypetheliaceae</taxon>
        <taxon>Viridothelium</taxon>
    </lineage>
</organism>
<feature type="domain" description="DUF7708" evidence="2">
    <location>
        <begin position="64"/>
        <end position="205"/>
    </location>
</feature>
<dbReference type="Pfam" id="PF24809">
    <property type="entry name" value="DUF7708"/>
    <property type="match status" value="1"/>
</dbReference>
<proteinExistence type="predicted"/>
<gene>
    <name evidence="4" type="ORF">EV356DRAFT_515694</name>
</gene>
<evidence type="ECO:0000256" key="1">
    <source>
        <dbReference type="ARBA" id="ARBA00022737"/>
    </source>
</evidence>
<dbReference type="Proteomes" id="UP000800092">
    <property type="component" value="Unassembled WGS sequence"/>
</dbReference>
<evidence type="ECO:0000259" key="3">
    <source>
        <dbReference type="Pfam" id="PF24883"/>
    </source>
</evidence>
<name>A0A6A6H9R9_VIRVR</name>